<comment type="pathway">
    <text evidence="7">Protein modification; lipoprotein biosynthesis (diacylglyceryl transfer).</text>
</comment>
<dbReference type="PANTHER" id="PTHR30589">
    <property type="entry name" value="PROLIPOPROTEIN DIACYLGLYCERYL TRANSFERASE"/>
    <property type="match status" value="1"/>
</dbReference>
<keyword evidence="5 7" id="KW-1133">Transmembrane helix</keyword>
<comment type="subcellular location">
    <subcellularLocation>
        <location evidence="7">Cell membrane</location>
        <topology evidence="7">Multi-pass membrane protein</topology>
    </subcellularLocation>
</comment>
<dbReference type="EC" id="2.5.1.145" evidence="7"/>
<feature type="transmembrane region" description="Helical" evidence="7">
    <location>
        <begin position="26"/>
        <end position="44"/>
    </location>
</feature>
<keyword evidence="3 7" id="KW-0808">Transferase</keyword>
<name>A0ABN2ML79_9ACTN</name>
<feature type="transmembrane region" description="Helical" evidence="7">
    <location>
        <begin position="96"/>
        <end position="118"/>
    </location>
</feature>
<dbReference type="InterPro" id="IPR001640">
    <property type="entry name" value="Lgt"/>
</dbReference>
<feature type="compositionally biased region" description="Acidic residues" evidence="8">
    <location>
        <begin position="321"/>
        <end position="355"/>
    </location>
</feature>
<dbReference type="PROSITE" id="PS01311">
    <property type="entry name" value="LGT"/>
    <property type="match status" value="1"/>
</dbReference>
<comment type="catalytic activity">
    <reaction evidence="7">
        <text>L-cysteinyl-[prolipoprotein] + a 1,2-diacyl-sn-glycero-3-phospho-(1'-sn-glycerol) = an S-1,2-diacyl-sn-glyceryl-L-cysteinyl-[prolipoprotein] + sn-glycerol 1-phosphate + H(+)</text>
        <dbReference type="Rhea" id="RHEA:56712"/>
        <dbReference type="Rhea" id="RHEA-COMP:14679"/>
        <dbReference type="Rhea" id="RHEA-COMP:14680"/>
        <dbReference type="ChEBI" id="CHEBI:15378"/>
        <dbReference type="ChEBI" id="CHEBI:29950"/>
        <dbReference type="ChEBI" id="CHEBI:57685"/>
        <dbReference type="ChEBI" id="CHEBI:64716"/>
        <dbReference type="ChEBI" id="CHEBI:140658"/>
        <dbReference type="EC" id="2.5.1.145"/>
    </reaction>
</comment>
<keyword evidence="4 7" id="KW-0812">Transmembrane</keyword>
<evidence type="ECO:0000256" key="8">
    <source>
        <dbReference type="SAM" id="MobiDB-lite"/>
    </source>
</evidence>
<evidence type="ECO:0000256" key="2">
    <source>
        <dbReference type="ARBA" id="ARBA00022475"/>
    </source>
</evidence>
<reference evidence="9 10" key="1">
    <citation type="journal article" date="2019" name="Int. J. Syst. Evol. Microbiol.">
        <title>The Global Catalogue of Microorganisms (GCM) 10K type strain sequencing project: providing services to taxonomists for standard genome sequencing and annotation.</title>
        <authorList>
            <consortium name="The Broad Institute Genomics Platform"/>
            <consortium name="The Broad Institute Genome Sequencing Center for Infectious Disease"/>
            <person name="Wu L."/>
            <person name="Ma J."/>
        </authorList>
    </citation>
    <scope>NUCLEOTIDE SEQUENCE [LARGE SCALE GENOMIC DNA]</scope>
    <source>
        <strain evidence="9 10">JCM 13250</strain>
    </source>
</reference>
<keyword evidence="10" id="KW-1185">Reference proteome</keyword>
<feature type="transmembrane region" description="Helical" evidence="7">
    <location>
        <begin position="56"/>
        <end position="76"/>
    </location>
</feature>
<evidence type="ECO:0000256" key="6">
    <source>
        <dbReference type="ARBA" id="ARBA00023136"/>
    </source>
</evidence>
<dbReference type="RefSeq" id="WP_344138431.1">
    <property type="nucleotide sequence ID" value="NZ_BAAALT010000247.1"/>
</dbReference>
<evidence type="ECO:0000256" key="7">
    <source>
        <dbReference type="HAMAP-Rule" id="MF_01147"/>
    </source>
</evidence>
<feature type="transmembrane region" description="Helical" evidence="7">
    <location>
        <begin position="258"/>
        <end position="276"/>
    </location>
</feature>
<dbReference type="HAMAP" id="MF_01147">
    <property type="entry name" value="Lgt"/>
    <property type="match status" value="1"/>
</dbReference>
<comment type="caution">
    <text evidence="9">The sequence shown here is derived from an EMBL/GenBank/DDBJ whole genome shotgun (WGS) entry which is preliminary data.</text>
</comment>
<accession>A0ABN2ML79</accession>
<proteinExistence type="inferred from homology"/>
<comment type="function">
    <text evidence="7">Catalyzes the transfer of the diacylglyceryl group from phosphatidylglycerol to the sulfhydryl group of the N-terminal cysteine of a prolipoprotein, the first step in the formation of mature lipoproteins.</text>
</comment>
<evidence type="ECO:0000256" key="5">
    <source>
        <dbReference type="ARBA" id="ARBA00022989"/>
    </source>
</evidence>
<dbReference type="Proteomes" id="UP001500218">
    <property type="component" value="Unassembled WGS sequence"/>
</dbReference>
<feature type="compositionally biased region" description="Basic and acidic residues" evidence="8">
    <location>
        <begin position="356"/>
        <end position="365"/>
    </location>
</feature>
<evidence type="ECO:0000256" key="4">
    <source>
        <dbReference type="ARBA" id="ARBA00022692"/>
    </source>
</evidence>
<dbReference type="PANTHER" id="PTHR30589:SF0">
    <property type="entry name" value="PHOSPHATIDYLGLYCEROL--PROLIPOPROTEIN DIACYLGLYCERYL TRANSFERASE"/>
    <property type="match status" value="1"/>
</dbReference>
<evidence type="ECO:0000313" key="9">
    <source>
        <dbReference type="EMBL" id="GAA1828370.1"/>
    </source>
</evidence>
<evidence type="ECO:0000256" key="1">
    <source>
        <dbReference type="ARBA" id="ARBA00007150"/>
    </source>
</evidence>
<feature type="region of interest" description="Disordered" evidence="8">
    <location>
        <begin position="305"/>
        <end position="365"/>
    </location>
</feature>
<keyword evidence="2 7" id="KW-1003">Cell membrane</keyword>
<dbReference type="EMBL" id="BAAALT010000247">
    <property type="protein sequence ID" value="GAA1828370.1"/>
    <property type="molecule type" value="Genomic_DNA"/>
</dbReference>
<keyword evidence="6 7" id="KW-0472">Membrane</keyword>
<dbReference type="GO" id="GO:0016740">
    <property type="term" value="F:transferase activity"/>
    <property type="evidence" value="ECO:0007669"/>
    <property type="project" value="UniProtKB-KW"/>
</dbReference>
<comment type="similarity">
    <text evidence="1 7">Belongs to the Lgt family.</text>
</comment>
<feature type="transmembrane region" description="Helical" evidence="7">
    <location>
        <begin position="228"/>
        <end position="246"/>
    </location>
</feature>
<evidence type="ECO:0000313" key="10">
    <source>
        <dbReference type="Proteomes" id="UP001500218"/>
    </source>
</evidence>
<protein>
    <recommendedName>
        <fullName evidence="7">Phosphatidylglycerol--prolipoprotein diacylglyceryl transferase</fullName>
        <ecNumber evidence="7">2.5.1.145</ecNumber>
    </recommendedName>
</protein>
<dbReference type="NCBIfam" id="TIGR00544">
    <property type="entry name" value="lgt"/>
    <property type="match status" value="1"/>
</dbReference>
<feature type="binding site" evidence="7">
    <location>
        <position position="146"/>
    </location>
    <ligand>
        <name>a 1,2-diacyl-sn-glycero-3-phospho-(1'-sn-glycerol)</name>
        <dbReference type="ChEBI" id="CHEBI:64716"/>
    </ligand>
</feature>
<sequence length="365" mass="39446">MTTAATILADIPSPTEGAWYLGPIPIRAYAMCILLGIVAAVLITEARLRRRGAPKWLTLDISLYAVPAGIIGARIYHLITSPDDYFGADGDPLRAFRIWEGGLGIWGAVAGGALGAWWACRKVNLPLSVFADALAPGLPVAQAIGRVGNWFNNELFGGHTDLPWGLKVYEYDLGAGKAVVDPATGEPILVSGGPFHPTFLYEAVWDLGVALLVWLVDRRWKLGRGRAFALYVMAYTAGRFWIEAMRTDTAHEWLGLRVNSWVSIAVFLGALAYFVLVRGPQEHILTAEDGTMTLVTADGTPIDWRHRKGRSDGVGAPSAQDVEEAADDERAEAADAAEPEVPADDPSDDDLIDSADETKKPRNKG</sequence>
<gene>
    <name evidence="9" type="primary">lgt_2</name>
    <name evidence="7" type="synonym">lgt</name>
    <name evidence="9" type="ORF">GCM10009682_54330</name>
</gene>
<organism evidence="9 10">
    <name type="scientific">Luedemannella flava</name>
    <dbReference type="NCBI Taxonomy" id="349316"/>
    <lineage>
        <taxon>Bacteria</taxon>
        <taxon>Bacillati</taxon>
        <taxon>Actinomycetota</taxon>
        <taxon>Actinomycetes</taxon>
        <taxon>Micromonosporales</taxon>
        <taxon>Micromonosporaceae</taxon>
        <taxon>Luedemannella</taxon>
    </lineage>
</organism>
<evidence type="ECO:0000256" key="3">
    <source>
        <dbReference type="ARBA" id="ARBA00022679"/>
    </source>
</evidence>
<dbReference type="Pfam" id="PF01790">
    <property type="entry name" value="LGT"/>
    <property type="match status" value="1"/>
</dbReference>